<reference evidence="1 2" key="1">
    <citation type="submission" date="2021-06" db="EMBL/GenBank/DDBJ databases">
        <authorList>
            <person name="Kallberg Y."/>
            <person name="Tangrot J."/>
            <person name="Rosling A."/>
        </authorList>
    </citation>
    <scope>NUCLEOTIDE SEQUENCE [LARGE SCALE GENOMIC DNA]</scope>
    <source>
        <strain evidence="1 2">120-4 pot B 10/14</strain>
    </source>
</reference>
<protein>
    <submittedName>
        <fullName evidence="1">33714_t:CDS:1</fullName>
    </submittedName>
</protein>
<evidence type="ECO:0000313" key="1">
    <source>
        <dbReference type="EMBL" id="CAG8460689.1"/>
    </source>
</evidence>
<organism evidence="1 2">
    <name type="scientific">Gigaspora margarita</name>
    <dbReference type="NCBI Taxonomy" id="4874"/>
    <lineage>
        <taxon>Eukaryota</taxon>
        <taxon>Fungi</taxon>
        <taxon>Fungi incertae sedis</taxon>
        <taxon>Mucoromycota</taxon>
        <taxon>Glomeromycotina</taxon>
        <taxon>Glomeromycetes</taxon>
        <taxon>Diversisporales</taxon>
        <taxon>Gigasporaceae</taxon>
        <taxon>Gigaspora</taxon>
    </lineage>
</organism>
<proteinExistence type="predicted"/>
<sequence length="100" mass="11603">MSSNTLKYITMNYNVNLNLHDRLYGQYNIDSSLKVQRKEILKTAESFNKFEQIVEFKINFSSSSTSGGITEVNIKSQQLQLDLYKNQNKLQEYALNARIS</sequence>
<keyword evidence="2" id="KW-1185">Reference proteome</keyword>
<comment type="caution">
    <text evidence="1">The sequence shown here is derived from an EMBL/GenBank/DDBJ whole genome shotgun (WGS) entry which is preliminary data.</text>
</comment>
<gene>
    <name evidence="1" type="ORF">GMARGA_LOCUS289</name>
</gene>
<dbReference type="EMBL" id="CAJVQB010000043">
    <property type="protein sequence ID" value="CAG8460689.1"/>
    <property type="molecule type" value="Genomic_DNA"/>
</dbReference>
<evidence type="ECO:0000313" key="2">
    <source>
        <dbReference type="Proteomes" id="UP000789901"/>
    </source>
</evidence>
<name>A0ABM8VW18_GIGMA</name>
<dbReference type="Proteomes" id="UP000789901">
    <property type="component" value="Unassembled WGS sequence"/>
</dbReference>
<accession>A0ABM8VW18</accession>